<comment type="caution">
    <text evidence="1">The sequence shown here is derived from an EMBL/GenBank/DDBJ whole genome shotgun (WGS) entry which is preliminary data.</text>
</comment>
<evidence type="ECO:0000313" key="2">
    <source>
        <dbReference type="Proteomes" id="UP000747542"/>
    </source>
</evidence>
<protein>
    <submittedName>
        <fullName evidence="1">Uncharacterized protein</fullName>
    </submittedName>
</protein>
<gene>
    <name evidence="1" type="ORF">Hamer_G021731</name>
</gene>
<dbReference type="EMBL" id="JAHLQT010021942">
    <property type="protein sequence ID" value="KAG7166915.1"/>
    <property type="molecule type" value="Genomic_DNA"/>
</dbReference>
<dbReference type="AlphaFoldDB" id="A0A8J5K4I6"/>
<organism evidence="1 2">
    <name type="scientific">Homarus americanus</name>
    <name type="common">American lobster</name>
    <dbReference type="NCBI Taxonomy" id="6706"/>
    <lineage>
        <taxon>Eukaryota</taxon>
        <taxon>Metazoa</taxon>
        <taxon>Ecdysozoa</taxon>
        <taxon>Arthropoda</taxon>
        <taxon>Crustacea</taxon>
        <taxon>Multicrustacea</taxon>
        <taxon>Malacostraca</taxon>
        <taxon>Eumalacostraca</taxon>
        <taxon>Eucarida</taxon>
        <taxon>Decapoda</taxon>
        <taxon>Pleocyemata</taxon>
        <taxon>Astacidea</taxon>
        <taxon>Nephropoidea</taxon>
        <taxon>Nephropidae</taxon>
        <taxon>Homarus</taxon>
    </lineage>
</organism>
<dbReference type="Proteomes" id="UP000747542">
    <property type="component" value="Unassembled WGS sequence"/>
</dbReference>
<name>A0A8J5K4I6_HOMAM</name>
<sequence>MHVKADNQQRRDQEGYYRRRYCSSDCIVQSEPCTERISAQTGMALLVDQNLVKRSVTLEGPELPVPLPKSGRPKLLSSWTLKVISRQVRSNHSLTAREVKERNPCLLSRVTSRYVEFNKPSTMTWDLRAFVPAVNLC</sequence>
<evidence type="ECO:0000313" key="1">
    <source>
        <dbReference type="EMBL" id="KAG7166915.1"/>
    </source>
</evidence>
<accession>A0A8J5K4I6</accession>
<proteinExistence type="predicted"/>
<reference evidence="1" key="1">
    <citation type="journal article" date="2021" name="Sci. Adv.">
        <title>The American lobster genome reveals insights on longevity, neural, and immune adaptations.</title>
        <authorList>
            <person name="Polinski J.M."/>
            <person name="Zimin A.V."/>
            <person name="Clark K.F."/>
            <person name="Kohn A.B."/>
            <person name="Sadowski N."/>
            <person name="Timp W."/>
            <person name="Ptitsyn A."/>
            <person name="Khanna P."/>
            <person name="Romanova D.Y."/>
            <person name="Williams P."/>
            <person name="Greenwood S.J."/>
            <person name="Moroz L.L."/>
            <person name="Walt D.R."/>
            <person name="Bodnar A.G."/>
        </authorList>
    </citation>
    <scope>NUCLEOTIDE SEQUENCE</scope>
    <source>
        <strain evidence="1">GMGI-L3</strain>
    </source>
</reference>
<feature type="non-terminal residue" evidence="1">
    <location>
        <position position="137"/>
    </location>
</feature>
<keyword evidence="2" id="KW-1185">Reference proteome</keyword>